<dbReference type="RefSeq" id="WP_146193632.1">
    <property type="nucleotide sequence ID" value="NZ_QFFF01000001.1"/>
</dbReference>
<dbReference type="AlphaFoldDB" id="A0A2U2J604"/>
<dbReference type="SUPFAM" id="SSF52172">
    <property type="entry name" value="CheY-like"/>
    <property type="match status" value="1"/>
</dbReference>
<sequence length="124" mass="13275">MDVAQRKGAPAAVIARDEGLRTSLSFVLAACGFAVRAFDDIDRFLESHCSGDAILFVDLELLGRTCPDFMDTLRAKGWIGNPVLMVEDEPCWSLPDGAPEGCAVLVKPFTSEDVLGTIGMIGTI</sequence>
<accession>A0A2U2J604</accession>
<reference evidence="1 2" key="1">
    <citation type="submission" date="2018-05" db="EMBL/GenBank/DDBJ databases">
        <title>Genome of Sphingosinicella humi QZX222.</title>
        <authorList>
            <person name="Qiao Z."/>
            <person name="Wang G."/>
        </authorList>
    </citation>
    <scope>NUCLEOTIDE SEQUENCE [LARGE SCALE GENOMIC DNA]</scope>
    <source>
        <strain evidence="1 2">QZX222</strain>
    </source>
</reference>
<organism evidence="1 2">
    <name type="scientific">Allosphingosinicella humi</name>
    <dbReference type="NCBI Taxonomy" id="2068657"/>
    <lineage>
        <taxon>Bacteria</taxon>
        <taxon>Pseudomonadati</taxon>
        <taxon>Pseudomonadota</taxon>
        <taxon>Alphaproteobacteria</taxon>
        <taxon>Sphingomonadales</taxon>
        <taxon>Sphingomonadaceae</taxon>
        <taxon>Allosphingosinicella</taxon>
    </lineage>
</organism>
<dbReference type="Proteomes" id="UP000245916">
    <property type="component" value="Unassembled WGS sequence"/>
</dbReference>
<protein>
    <recommendedName>
        <fullName evidence="3">Response regulator</fullName>
    </recommendedName>
</protein>
<keyword evidence="2" id="KW-1185">Reference proteome</keyword>
<proteinExistence type="predicted"/>
<name>A0A2U2J604_9SPHN</name>
<comment type="caution">
    <text evidence="1">The sequence shown here is derived from an EMBL/GenBank/DDBJ whole genome shotgun (WGS) entry which is preliminary data.</text>
</comment>
<gene>
    <name evidence="1" type="ORF">DF286_13240</name>
</gene>
<dbReference type="EMBL" id="QFFF01000001">
    <property type="protein sequence ID" value="PWG03732.1"/>
    <property type="molecule type" value="Genomic_DNA"/>
</dbReference>
<evidence type="ECO:0000313" key="1">
    <source>
        <dbReference type="EMBL" id="PWG03732.1"/>
    </source>
</evidence>
<evidence type="ECO:0000313" key="2">
    <source>
        <dbReference type="Proteomes" id="UP000245916"/>
    </source>
</evidence>
<dbReference type="InterPro" id="IPR011006">
    <property type="entry name" value="CheY-like_superfamily"/>
</dbReference>
<dbReference type="OrthoDB" id="9797885at2"/>
<evidence type="ECO:0008006" key="3">
    <source>
        <dbReference type="Google" id="ProtNLM"/>
    </source>
</evidence>